<keyword evidence="5" id="KW-1185">Reference proteome</keyword>
<dbReference type="Pfam" id="PF13607">
    <property type="entry name" value="Succ_CoA_lig"/>
    <property type="match status" value="1"/>
</dbReference>
<keyword evidence="1" id="KW-0547">Nucleotide-binding</keyword>
<name>A0ABM6AP66_9MICC</name>
<proteinExistence type="predicted"/>
<dbReference type="PANTHER" id="PTHR42793:SF1">
    <property type="entry name" value="PEPTIDYL-LYSINE N-ACETYLTRANSFERASE PATZ"/>
    <property type="match status" value="1"/>
</dbReference>
<keyword evidence="1" id="KW-0067">ATP-binding</keyword>
<accession>A0ABM6AP66</accession>
<dbReference type="InterPro" id="IPR011761">
    <property type="entry name" value="ATP-grasp"/>
</dbReference>
<evidence type="ECO:0000259" key="3">
    <source>
        <dbReference type="PROSITE" id="PS51186"/>
    </source>
</evidence>
<dbReference type="EC" id="2.3.1.-" evidence="4"/>
<dbReference type="SUPFAM" id="SSF55729">
    <property type="entry name" value="Acyl-CoA N-acyltransferases (Nat)"/>
    <property type="match status" value="1"/>
</dbReference>
<evidence type="ECO:0000256" key="1">
    <source>
        <dbReference type="PROSITE-ProRule" id="PRU00409"/>
    </source>
</evidence>
<keyword evidence="4" id="KW-0808">Transferase</keyword>
<comment type="caution">
    <text evidence="4">The sequence shown here is derived from an EMBL/GenBank/DDBJ whole genome shotgun (WGS) entry which is preliminary data.</text>
</comment>
<dbReference type="SUPFAM" id="SSF56059">
    <property type="entry name" value="Glutathione synthetase ATP-binding domain-like"/>
    <property type="match status" value="1"/>
</dbReference>
<dbReference type="SMART" id="SM00881">
    <property type="entry name" value="CoA_binding"/>
    <property type="match status" value="1"/>
</dbReference>
<dbReference type="InterPro" id="IPR013815">
    <property type="entry name" value="ATP_grasp_subdomain_1"/>
</dbReference>
<dbReference type="Pfam" id="PF13549">
    <property type="entry name" value="ATP-grasp_5"/>
    <property type="match status" value="1"/>
</dbReference>
<dbReference type="EMBL" id="JAVKGT010000018">
    <property type="protein sequence ID" value="MDR5712095.1"/>
    <property type="molecule type" value="Genomic_DNA"/>
</dbReference>
<dbReference type="SUPFAM" id="SSF52210">
    <property type="entry name" value="Succinyl-CoA synthetase domains"/>
    <property type="match status" value="2"/>
</dbReference>
<keyword evidence="4" id="KW-0012">Acyltransferase</keyword>
<dbReference type="GO" id="GO:0016746">
    <property type="term" value="F:acyltransferase activity"/>
    <property type="evidence" value="ECO:0007669"/>
    <property type="project" value="UniProtKB-KW"/>
</dbReference>
<dbReference type="InterPro" id="IPR016102">
    <property type="entry name" value="Succinyl-CoA_synth-like"/>
</dbReference>
<organism evidence="4 5">
    <name type="scientific">Nesterenkonia flava</name>
    <dbReference type="NCBI Taxonomy" id="469799"/>
    <lineage>
        <taxon>Bacteria</taxon>
        <taxon>Bacillati</taxon>
        <taxon>Actinomycetota</taxon>
        <taxon>Actinomycetes</taxon>
        <taxon>Micrococcales</taxon>
        <taxon>Micrococcaceae</taxon>
        <taxon>Nesterenkonia</taxon>
    </lineage>
</organism>
<evidence type="ECO:0000313" key="4">
    <source>
        <dbReference type="EMBL" id="MDR5712095.1"/>
    </source>
</evidence>
<dbReference type="InterPro" id="IPR036291">
    <property type="entry name" value="NAD(P)-bd_dom_sf"/>
</dbReference>
<reference evidence="5" key="1">
    <citation type="submission" date="2023-07" db="EMBL/GenBank/DDBJ databases">
        <title>Description of three actinobacteria isolated from air of manufacturing shop in a pharmaceutical factory.</title>
        <authorList>
            <person name="Zhang D.-F."/>
        </authorList>
    </citation>
    <scope>NUCLEOTIDE SEQUENCE [LARGE SCALE GENOMIC DNA]</scope>
    <source>
        <strain evidence="5">CCTCC AB 207010</strain>
    </source>
</reference>
<dbReference type="RefSeq" id="WP_310537476.1">
    <property type="nucleotide sequence ID" value="NZ_BAAAOC010000088.1"/>
</dbReference>
<dbReference type="PANTHER" id="PTHR42793">
    <property type="entry name" value="COA BINDING DOMAIN CONTAINING PROTEIN"/>
    <property type="match status" value="1"/>
</dbReference>
<evidence type="ECO:0000259" key="2">
    <source>
        <dbReference type="PROSITE" id="PS50975"/>
    </source>
</evidence>
<dbReference type="InterPro" id="IPR003781">
    <property type="entry name" value="CoA-bd"/>
</dbReference>
<evidence type="ECO:0000313" key="5">
    <source>
        <dbReference type="Proteomes" id="UP001260872"/>
    </source>
</evidence>
<dbReference type="Pfam" id="PF13302">
    <property type="entry name" value="Acetyltransf_3"/>
    <property type="match status" value="1"/>
</dbReference>
<dbReference type="Gene3D" id="3.30.470.20">
    <property type="entry name" value="ATP-grasp fold, B domain"/>
    <property type="match status" value="1"/>
</dbReference>
<dbReference type="InterPro" id="IPR016181">
    <property type="entry name" value="Acyl_CoA_acyltransferase"/>
</dbReference>
<dbReference type="InterPro" id="IPR032875">
    <property type="entry name" value="Succ_CoA_lig_flav_dom"/>
</dbReference>
<sequence length="912" mass="98381">MGGRAEVSGYPAHWEADVVLRDGAAAQLRPVAPEDAERLARMHAGQSESSIYLRYFTYKSTLTEKELERFTHVDHVDRVSLVILLASPSGEQEIIGVGGYDRIEGTNEAEVAFNIADAHQGRGLGSILLEHLAAAGRERGIELFSAEVLPQNRKMLAVFSEAGYEIQRSFEDDVIFVKFSIDPTEKSRAVMEAREHRAEARSVGELLAPAQVAVIGASREYGSVGYHLLQNLVEGRFTGGIHSVNPEAFEVGGTPAYSSLEHIRQEIDLAVIAVPADQLAQVVRDCGRHGVKGILVVTDGIARDAGSGPIDQRELVSLARSWGMRVIGPASVGLINTDPDVSLNASLSPQMPLRGGVGLFTQSASVGVSLYAQAYRRELGLSAVISAGNRADLSGNDAMQYFEDDAATRAVGVYLESFGNPRKFSRIARRLSLTKPVVVGKTDVMGRRLPPGHEVRTTRAPRGAVDSMLDNSGVIQAGNHDSLMDVLQVLATQPLPAGNRLGVLSNSPSMSRVLVDAAESYGLETTRLDDALDLEGSQREAAGRLTAALQSLFMDEDVDALAVCLQPTITGEHHDHARAISETARGHTKPMVMSLIGILDSKVPQNFIGNAGPVIENGALQQGVPIFSSPTRSVAALSKVVRYQRWRAEGIGETFTPQGLEGTATARTADALLEEWLSDVSGAELRRLTQTQTSQLLGLYGVELMPSIAFDTPEQAVEAAEELGYPVVVKSTNTYLRHRLDLGGVKLNIDSPEALRRVITEMRRELARYGTPGLEVQSMAPTGQGCILRAIEDPMMGPVVSFGVSGDAVDLLDDWSHAVPPMTDKDVRRLIRAPRAAKKLFGYQSLPSVDIAALEETVQRIAILKDNHPQVAFLQLTPLLASPDGVSVLHATVDIANPEQRTDSARRAISRY</sequence>
<dbReference type="InterPro" id="IPR000182">
    <property type="entry name" value="GNAT_dom"/>
</dbReference>
<dbReference type="Gene3D" id="3.40.50.261">
    <property type="entry name" value="Succinyl-CoA synthetase domains"/>
    <property type="match status" value="2"/>
</dbReference>
<dbReference type="PROSITE" id="PS50975">
    <property type="entry name" value="ATP_GRASP"/>
    <property type="match status" value="1"/>
</dbReference>
<dbReference type="Gene3D" id="3.40.50.720">
    <property type="entry name" value="NAD(P)-binding Rossmann-like Domain"/>
    <property type="match status" value="1"/>
</dbReference>
<dbReference type="Gene3D" id="3.40.630.30">
    <property type="match status" value="1"/>
</dbReference>
<dbReference type="CDD" id="cd04301">
    <property type="entry name" value="NAT_SF"/>
    <property type="match status" value="1"/>
</dbReference>
<dbReference type="PROSITE" id="PS51186">
    <property type="entry name" value="GNAT"/>
    <property type="match status" value="1"/>
</dbReference>
<dbReference type="Gene3D" id="3.30.1490.20">
    <property type="entry name" value="ATP-grasp fold, A domain"/>
    <property type="match status" value="1"/>
</dbReference>
<dbReference type="Pfam" id="PF13380">
    <property type="entry name" value="CoA_binding_2"/>
    <property type="match status" value="1"/>
</dbReference>
<dbReference type="Proteomes" id="UP001260872">
    <property type="component" value="Unassembled WGS sequence"/>
</dbReference>
<protein>
    <submittedName>
        <fullName evidence="4">GNAT family N-acetyltransferase</fullName>
        <ecNumber evidence="4">2.3.1.-</ecNumber>
    </submittedName>
</protein>
<gene>
    <name evidence="4" type="ORF">RH857_08125</name>
</gene>
<feature type="domain" description="N-acetyltransferase" evidence="3">
    <location>
        <begin position="26"/>
        <end position="182"/>
    </location>
</feature>
<feature type="domain" description="ATP-grasp" evidence="2">
    <location>
        <begin position="694"/>
        <end position="897"/>
    </location>
</feature>
<dbReference type="SUPFAM" id="SSF51735">
    <property type="entry name" value="NAD(P)-binding Rossmann-fold domains"/>
    <property type="match status" value="1"/>
</dbReference>